<evidence type="ECO:0000256" key="3">
    <source>
        <dbReference type="SAM" id="MobiDB-lite"/>
    </source>
</evidence>
<dbReference type="EMBL" id="JAAXKZ010000150">
    <property type="protein sequence ID" value="NMH95047.1"/>
    <property type="molecule type" value="Genomic_DNA"/>
</dbReference>
<dbReference type="InterPro" id="IPR050194">
    <property type="entry name" value="Glycosyltransferase_grp1"/>
</dbReference>
<evidence type="ECO:0000256" key="1">
    <source>
        <dbReference type="ARBA" id="ARBA00022676"/>
    </source>
</evidence>
<dbReference type="SUPFAM" id="SSF53756">
    <property type="entry name" value="UDP-Glycosyltransferase/glycogen phosphorylase"/>
    <property type="match status" value="1"/>
</dbReference>
<gene>
    <name evidence="6" type="ORF">HF519_26475</name>
</gene>
<organism evidence="6 7">
    <name type="scientific">Pseudonocardia bannensis</name>
    <dbReference type="NCBI Taxonomy" id="630973"/>
    <lineage>
        <taxon>Bacteria</taxon>
        <taxon>Bacillati</taxon>
        <taxon>Actinomycetota</taxon>
        <taxon>Actinomycetes</taxon>
        <taxon>Pseudonocardiales</taxon>
        <taxon>Pseudonocardiaceae</taxon>
        <taxon>Pseudonocardia</taxon>
    </lineage>
</organism>
<evidence type="ECO:0000313" key="7">
    <source>
        <dbReference type="Proteomes" id="UP000586918"/>
    </source>
</evidence>
<evidence type="ECO:0000313" key="6">
    <source>
        <dbReference type="EMBL" id="NMH95047.1"/>
    </source>
</evidence>
<name>A0A848DQD3_9PSEU</name>
<dbReference type="GO" id="GO:1901137">
    <property type="term" value="P:carbohydrate derivative biosynthetic process"/>
    <property type="evidence" value="ECO:0007669"/>
    <property type="project" value="UniProtKB-ARBA"/>
</dbReference>
<accession>A0A848DQD3</accession>
<dbReference type="Gene3D" id="3.40.50.2000">
    <property type="entry name" value="Glycogen Phosphorylase B"/>
    <property type="match status" value="2"/>
</dbReference>
<keyword evidence="1" id="KW-0328">Glycosyltransferase</keyword>
<dbReference type="InterPro" id="IPR001296">
    <property type="entry name" value="Glyco_trans_1"/>
</dbReference>
<dbReference type="RefSeq" id="WP_169415714.1">
    <property type="nucleotide sequence ID" value="NZ_JAAXKZ010000150.1"/>
</dbReference>
<protein>
    <submittedName>
        <fullName evidence="6">Glycosyltransferase family 1 protein</fullName>
    </submittedName>
</protein>
<reference evidence="6 7" key="1">
    <citation type="submission" date="2020-04" db="EMBL/GenBank/DDBJ databases">
        <authorList>
            <person name="Klaysubun C."/>
            <person name="Duangmal K."/>
            <person name="Lipun K."/>
        </authorList>
    </citation>
    <scope>NUCLEOTIDE SEQUENCE [LARGE SCALE GENOMIC DNA]</scope>
    <source>
        <strain evidence="6 7">DSM 45300</strain>
    </source>
</reference>
<keyword evidence="2 6" id="KW-0808">Transferase</keyword>
<dbReference type="Pfam" id="PF13439">
    <property type="entry name" value="Glyco_transf_4"/>
    <property type="match status" value="1"/>
</dbReference>
<evidence type="ECO:0000259" key="4">
    <source>
        <dbReference type="Pfam" id="PF00534"/>
    </source>
</evidence>
<dbReference type="Proteomes" id="UP000586918">
    <property type="component" value="Unassembled WGS sequence"/>
</dbReference>
<evidence type="ECO:0000259" key="5">
    <source>
        <dbReference type="Pfam" id="PF13439"/>
    </source>
</evidence>
<feature type="region of interest" description="Disordered" evidence="3">
    <location>
        <begin position="1"/>
        <end position="21"/>
    </location>
</feature>
<dbReference type="Pfam" id="PF00534">
    <property type="entry name" value="Glycos_transf_1"/>
    <property type="match status" value="1"/>
</dbReference>
<dbReference type="PANTHER" id="PTHR45947">
    <property type="entry name" value="SULFOQUINOVOSYL TRANSFERASE SQD2"/>
    <property type="match status" value="1"/>
</dbReference>
<keyword evidence="7" id="KW-1185">Reference proteome</keyword>
<feature type="domain" description="Glycosyl transferase family 1" evidence="4">
    <location>
        <begin position="207"/>
        <end position="367"/>
    </location>
</feature>
<dbReference type="AlphaFoldDB" id="A0A848DQD3"/>
<feature type="domain" description="Glycosyltransferase subfamily 4-like N-terminal" evidence="5">
    <location>
        <begin position="22"/>
        <end position="196"/>
    </location>
</feature>
<comment type="caution">
    <text evidence="6">The sequence shown here is derived from an EMBL/GenBank/DDBJ whole genome shotgun (WGS) entry which is preliminary data.</text>
</comment>
<dbReference type="PANTHER" id="PTHR45947:SF3">
    <property type="entry name" value="SULFOQUINOVOSYL TRANSFERASE SQD2"/>
    <property type="match status" value="1"/>
</dbReference>
<sequence length="406" mass="43211">MRIAMVSEHASPLAAPGGPDAGGQIVHVGELAMALAESGHEVTVWTRRDAEWQPDSVRMAPGVTVRHATAGPPAPIRRDQMVPHLPDLAEALRRAWTADPPDVVHAHYWMSGLAALASARPLRIPVVQTFHVLGHVTRRHEGDADTSPDGRVLAERAIARGADRVVATCGDELFELARLGAPRRRVAVIPSGVDTEAFLPAGTVFEPGEGPRLVVLGRLVRRKGVDEVIDALRRVPGAELVIGGGAGDLDGDTDADRLRVRASVAGVTDRVRFLGAVRRPDVPALLRSADTVVCPAWYEPFGLVPLEAMACGRPVVATAVGGMNDTVVDQVTGLHVPPRRPDVLAATLRRLLASPAMRQAFGAAGRTRVVARYGWDRVAGATADVYEQVLAARAQQQAEPAVRIGR</sequence>
<dbReference type="InterPro" id="IPR028098">
    <property type="entry name" value="Glyco_trans_4-like_N"/>
</dbReference>
<evidence type="ECO:0000256" key="2">
    <source>
        <dbReference type="ARBA" id="ARBA00022679"/>
    </source>
</evidence>
<dbReference type="GO" id="GO:0016757">
    <property type="term" value="F:glycosyltransferase activity"/>
    <property type="evidence" value="ECO:0007669"/>
    <property type="project" value="UniProtKB-KW"/>
</dbReference>
<proteinExistence type="predicted"/>